<sequence>MNRRRLLGASALISLGLIAGMSAAWLSYRSSSEFDGRYHSSGQIILSTGQALRLEHSLLIRDGHFYAMTRQGDTVQKSAGSVESGFLGHLRLRVEKSDLSDLRQAGQLDNELLFNLLYGGENNAILNLQRQGDCLLTAETRQLYCAEHYPGDH</sequence>
<dbReference type="AlphaFoldDB" id="A0A1G8FQP4"/>
<accession>A0A1G8FQP4</accession>
<organism evidence="1 2">
    <name type="scientific">Pseudomonas panipatensis</name>
    <dbReference type="NCBI Taxonomy" id="428992"/>
    <lineage>
        <taxon>Bacteria</taxon>
        <taxon>Pseudomonadati</taxon>
        <taxon>Pseudomonadota</taxon>
        <taxon>Gammaproteobacteria</taxon>
        <taxon>Pseudomonadales</taxon>
        <taxon>Pseudomonadaceae</taxon>
        <taxon>Pseudomonas</taxon>
    </lineage>
</organism>
<evidence type="ECO:0000313" key="1">
    <source>
        <dbReference type="EMBL" id="SDH84425.1"/>
    </source>
</evidence>
<dbReference type="RefSeq" id="WP_090262364.1">
    <property type="nucleotide sequence ID" value="NZ_FNDS01000003.1"/>
</dbReference>
<evidence type="ECO:0000313" key="2">
    <source>
        <dbReference type="Proteomes" id="UP000199636"/>
    </source>
</evidence>
<proteinExistence type="predicted"/>
<dbReference type="Proteomes" id="UP000199636">
    <property type="component" value="Unassembled WGS sequence"/>
</dbReference>
<dbReference type="EMBL" id="FNDS01000003">
    <property type="protein sequence ID" value="SDH84425.1"/>
    <property type="molecule type" value="Genomic_DNA"/>
</dbReference>
<keyword evidence="2" id="KW-1185">Reference proteome</keyword>
<name>A0A1G8FQP4_9PSED</name>
<gene>
    <name evidence="1" type="ORF">SAMN05216272_103393</name>
</gene>
<protein>
    <submittedName>
        <fullName evidence="1">Uncharacterized protein</fullName>
    </submittedName>
</protein>
<dbReference type="STRING" id="428992.SAMN05216272_103393"/>
<reference evidence="2" key="1">
    <citation type="submission" date="2016-10" db="EMBL/GenBank/DDBJ databases">
        <authorList>
            <person name="Varghese N."/>
            <person name="Submissions S."/>
        </authorList>
    </citation>
    <scope>NUCLEOTIDE SEQUENCE [LARGE SCALE GENOMIC DNA]</scope>
    <source>
        <strain evidence="2">CCM 7469</strain>
    </source>
</reference>
<dbReference type="OrthoDB" id="6878839at2"/>